<dbReference type="InterPro" id="IPR037171">
    <property type="entry name" value="NagB/RpiA_transferase-like"/>
</dbReference>
<dbReference type="Pfam" id="PF02589">
    <property type="entry name" value="LUD_dom"/>
    <property type="match status" value="1"/>
</dbReference>
<evidence type="ECO:0000313" key="3">
    <source>
        <dbReference type="Proteomes" id="UP000241206"/>
    </source>
</evidence>
<organism evidence="2 3">
    <name type="scientific">Edaphosphingomonas fennica</name>
    <dbReference type="NCBI Taxonomy" id="114404"/>
    <lineage>
        <taxon>Bacteria</taxon>
        <taxon>Pseudomonadati</taxon>
        <taxon>Pseudomonadota</taxon>
        <taxon>Alphaproteobacteria</taxon>
        <taxon>Sphingomonadales</taxon>
        <taxon>Rhizorhabdaceae</taxon>
        <taxon>Edaphosphingomonas</taxon>
    </lineage>
</organism>
<dbReference type="Gene3D" id="3.40.50.10420">
    <property type="entry name" value="NagB/RpiA/CoA transferase-like"/>
    <property type="match status" value="1"/>
</dbReference>
<comment type="caution">
    <text evidence="2">The sequence shown here is derived from an EMBL/GenBank/DDBJ whole genome shotgun (WGS) entry which is preliminary data.</text>
</comment>
<dbReference type="PANTHER" id="PTHR43682">
    <property type="entry name" value="LACTATE UTILIZATION PROTEIN C"/>
    <property type="match status" value="1"/>
</dbReference>
<gene>
    <name evidence="2" type="ORF">CV103_14315</name>
</gene>
<evidence type="ECO:0000259" key="1">
    <source>
        <dbReference type="Pfam" id="PF02589"/>
    </source>
</evidence>
<keyword evidence="3" id="KW-1185">Reference proteome</keyword>
<sequence length="177" mass="19051">MSRAELASAAGLGPREIETALKRVRAYAFHIVQIEIEGVGEHSALLQARFPDARIIASAVPEYDGNRDLAAVARPRDLADVDVAIVRASFGVAETGSVLLTDRALRNNAVAYLAQHLIVLLDPVRILPTLQDAYLHPDLRDHAYASFHTGPSATADIEGILIHGAQGVRSLTVLLTF</sequence>
<protein>
    <recommendedName>
        <fullName evidence="1">LUD domain-containing protein</fullName>
    </recommendedName>
</protein>
<proteinExistence type="predicted"/>
<reference evidence="2 3" key="1">
    <citation type="submission" date="2017-11" db="EMBL/GenBank/DDBJ databases">
        <title>Sphingomonas oleivorans sp. nov., isolated from oil-contaminated soil.</title>
        <authorList>
            <person name="Wang L."/>
            <person name="Chen L."/>
        </authorList>
    </citation>
    <scope>NUCLEOTIDE SEQUENCE [LARGE SCALE GENOMIC DNA]</scope>
    <source>
        <strain evidence="2 3">K101</strain>
    </source>
</reference>
<evidence type="ECO:0000313" key="2">
    <source>
        <dbReference type="EMBL" id="PTD19037.1"/>
    </source>
</evidence>
<name>A0A2T4HTD4_9SPHN</name>
<dbReference type="PANTHER" id="PTHR43682:SF1">
    <property type="entry name" value="LACTATE UTILIZATION PROTEIN C"/>
    <property type="match status" value="1"/>
</dbReference>
<dbReference type="InterPro" id="IPR003741">
    <property type="entry name" value="LUD_dom"/>
</dbReference>
<dbReference type="EMBL" id="PHHF01000058">
    <property type="protein sequence ID" value="PTD19037.1"/>
    <property type="molecule type" value="Genomic_DNA"/>
</dbReference>
<feature type="domain" description="LUD" evidence="1">
    <location>
        <begin position="70"/>
        <end position="175"/>
    </location>
</feature>
<accession>A0A2T4HTD4</accession>
<dbReference type="InterPro" id="IPR024185">
    <property type="entry name" value="FTHF_cligase-like_sf"/>
</dbReference>
<dbReference type="AlphaFoldDB" id="A0A2T4HTD4"/>
<dbReference type="SUPFAM" id="SSF100950">
    <property type="entry name" value="NagB/RpiA/CoA transferase-like"/>
    <property type="match status" value="1"/>
</dbReference>
<dbReference type="Proteomes" id="UP000241206">
    <property type="component" value="Unassembled WGS sequence"/>
</dbReference>